<dbReference type="AlphaFoldDB" id="A0AA88JFY4"/>
<dbReference type="InterPro" id="IPR045344">
    <property type="entry name" value="C-JID"/>
</dbReference>
<evidence type="ECO:0000256" key="1">
    <source>
        <dbReference type="ARBA" id="ARBA00022614"/>
    </source>
</evidence>
<reference evidence="4" key="1">
    <citation type="submission" date="2023-07" db="EMBL/GenBank/DDBJ databases">
        <title>draft genome sequence of fig (Ficus carica).</title>
        <authorList>
            <person name="Takahashi T."/>
            <person name="Nishimura K."/>
        </authorList>
    </citation>
    <scope>NUCLEOTIDE SEQUENCE</scope>
</reference>
<organism evidence="4 5">
    <name type="scientific">Ficus carica</name>
    <name type="common">Common fig</name>
    <dbReference type="NCBI Taxonomy" id="3494"/>
    <lineage>
        <taxon>Eukaryota</taxon>
        <taxon>Viridiplantae</taxon>
        <taxon>Streptophyta</taxon>
        <taxon>Embryophyta</taxon>
        <taxon>Tracheophyta</taxon>
        <taxon>Spermatophyta</taxon>
        <taxon>Magnoliopsida</taxon>
        <taxon>eudicotyledons</taxon>
        <taxon>Gunneridae</taxon>
        <taxon>Pentapetalae</taxon>
        <taxon>rosids</taxon>
        <taxon>fabids</taxon>
        <taxon>Rosales</taxon>
        <taxon>Moraceae</taxon>
        <taxon>Ficeae</taxon>
        <taxon>Ficus</taxon>
    </lineage>
</organism>
<evidence type="ECO:0000259" key="3">
    <source>
        <dbReference type="Pfam" id="PF20160"/>
    </source>
</evidence>
<dbReference type="Proteomes" id="UP001187192">
    <property type="component" value="Unassembled WGS sequence"/>
</dbReference>
<name>A0AA88JFY4_FICCA</name>
<evidence type="ECO:0000256" key="2">
    <source>
        <dbReference type="ARBA" id="ARBA00022737"/>
    </source>
</evidence>
<keyword evidence="5" id="KW-1185">Reference proteome</keyword>
<evidence type="ECO:0000313" key="4">
    <source>
        <dbReference type="EMBL" id="GMN70491.1"/>
    </source>
</evidence>
<gene>
    <name evidence="4" type="ORF">TIFTF001_039534</name>
</gene>
<proteinExistence type="predicted"/>
<accession>A0AA88JFY4</accession>
<keyword evidence="2" id="KW-0677">Repeat</keyword>
<feature type="domain" description="C-JID" evidence="3">
    <location>
        <begin position="312"/>
        <end position="433"/>
    </location>
</feature>
<keyword evidence="1" id="KW-0433">Leucine-rich repeat</keyword>
<feature type="non-terminal residue" evidence="4">
    <location>
        <position position="451"/>
    </location>
</feature>
<sequence>MICSFFLIRLDFSIGKGIHRNLFRQVLGHSILLKLTCLIAMLTNYGKGALSILATPDLSQASKLEHVYLEYCTILEEIPSYFQHHNELRTLFLEGCSSIREFPTVSKSIVCLVLSGTEIERVPSSIEHLSCLETLSLNYCRKLSSLPNISKLILTLKAVTLEGTSFVPSHYNIPGWTTNISAHSPTSSCQQNSGSFETDARDGCWNFWLIPSLKDVESFLHLTSFAFYKGSHMYLKIVSASTYNLGLQKLGFDHNQSYLAPEFLFYNCIRLCGRDCIRLKCVEKLQLLSRKIELREFNRVLPMRSEVGTCYVGMEIPKWFHYQSAQNRVVVKLPPNSLNSDFLGFAVCVSYKIFNPYYSTSEVELFCRVQFILNNGSMLPLDCCSDKEDWMTVREMIAQVAFEFSFDGYDETCNPSFNGYIMKCGIHCLYEEDGRRFGLPSQGDWEKEPHR</sequence>
<comment type="caution">
    <text evidence="4">The sequence shown here is derived from an EMBL/GenBank/DDBJ whole genome shotgun (WGS) entry which is preliminary data.</text>
</comment>
<dbReference type="Pfam" id="PF20160">
    <property type="entry name" value="C-JID"/>
    <property type="match status" value="1"/>
</dbReference>
<evidence type="ECO:0000313" key="5">
    <source>
        <dbReference type="Proteomes" id="UP001187192"/>
    </source>
</evidence>
<dbReference type="SUPFAM" id="SSF52058">
    <property type="entry name" value="L domain-like"/>
    <property type="match status" value="1"/>
</dbReference>
<dbReference type="InterPro" id="IPR032675">
    <property type="entry name" value="LRR_dom_sf"/>
</dbReference>
<protein>
    <recommendedName>
        <fullName evidence="3">C-JID domain-containing protein</fullName>
    </recommendedName>
</protein>
<dbReference type="Gene3D" id="3.80.10.10">
    <property type="entry name" value="Ribonuclease Inhibitor"/>
    <property type="match status" value="1"/>
</dbReference>
<dbReference type="EMBL" id="BTGU01001160">
    <property type="protein sequence ID" value="GMN70491.1"/>
    <property type="molecule type" value="Genomic_DNA"/>
</dbReference>